<accession>A0A8S4B272</accession>
<evidence type="ECO:0000259" key="8">
    <source>
        <dbReference type="PROSITE" id="PS51323"/>
    </source>
</evidence>
<dbReference type="InterPro" id="IPR050941">
    <property type="entry name" value="CCN"/>
</dbReference>
<evidence type="ECO:0000313" key="9">
    <source>
        <dbReference type="EMBL" id="CAG5918458.1"/>
    </source>
</evidence>
<evidence type="ECO:0000256" key="5">
    <source>
        <dbReference type="SAM" id="SignalP"/>
    </source>
</evidence>
<evidence type="ECO:0000256" key="2">
    <source>
        <dbReference type="ARBA" id="ARBA00022729"/>
    </source>
</evidence>
<dbReference type="SMART" id="SM00209">
    <property type="entry name" value="TSP1"/>
    <property type="match status" value="1"/>
</dbReference>
<dbReference type="InterPro" id="IPR036383">
    <property type="entry name" value="TSP1_rpt_sf"/>
</dbReference>
<dbReference type="PROSITE" id="PS51323">
    <property type="entry name" value="IGFBP_N_2"/>
    <property type="match status" value="1"/>
</dbReference>
<comment type="caution">
    <text evidence="4">Lacks conserved residue(s) required for the propagation of feature annotation.</text>
</comment>
<evidence type="ECO:0000256" key="1">
    <source>
        <dbReference type="ARBA" id="ARBA00008125"/>
    </source>
</evidence>
<dbReference type="PROSITE" id="PS01208">
    <property type="entry name" value="VWFC_1"/>
    <property type="match status" value="1"/>
</dbReference>
<dbReference type="PANTHER" id="PTHR11348">
    <property type="entry name" value="CONNECTIVE TISSUE GROWTH FACTOR-RELATED"/>
    <property type="match status" value="1"/>
</dbReference>
<comment type="caution">
    <text evidence="9">The sequence shown here is derived from an EMBL/GenBank/DDBJ whole genome shotgun (WGS) entry which is preliminary data.</text>
</comment>
<dbReference type="GO" id="GO:0005178">
    <property type="term" value="F:integrin binding"/>
    <property type="evidence" value="ECO:0007669"/>
    <property type="project" value="TreeGrafter"/>
</dbReference>
<dbReference type="GO" id="GO:0030335">
    <property type="term" value="P:positive regulation of cell migration"/>
    <property type="evidence" value="ECO:0007669"/>
    <property type="project" value="TreeGrafter"/>
</dbReference>
<dbReference type="Pfam" id="PF19035">
    <property type="entry name" value="TSP1_CCN"/>
    <property type="match status" value="1"/>
</dbReference>
<dbReference type="PROSITE" id="PS50184">
    <property type="entry name" value="VWFC_2"/>
    <property type="match status" value="1"/>
</dbReference>
<feature type="domain" description="CTCK" evidence="6">
    <location>
        <begin position="293"/>
        <end position="366"/>
    </location>
</feature>
<dbReference type="GO" id="GO:0007155">
    <property type="term" value="P:cell adhesion"/>
    <property type="evidence" value="ECO:0007669"/>
    <property type="project" value="TreeGrafter"/>
</dbReference>
<dbReference type="SMART" id="SM00121">
    <property type="entry name" value="IB"/>
    <property type="match status" value="1"/>
</dbReference>
<keyword evidence="10" id="KW-1185">Reference proteome</keyword>
<dbReference type="InterPro" id="IPR009030">
    <property type="entry name" value="Growth_fac_rcpt_cys_sf"/>
</dbReference>
<dbReference type="GO" id="GO:0005615">
    <property type="term" value="C:extracellular space"/>
    <property type="evidence" value="ECO:0007669"/>
    <property type="project" value="TreeGrafter"/>
</dbReference>
<dbReference type="PROSITE" id="PS50092">
    <property type="entry name" value="TSP1"/>
    <property type="match status" value="1"/>
</dbReference>
<dbReference type="InterPro" id="IPR006207">
    <property type="entry name" value="Cys_knot_C"/>
</dbReference>
<dbReference type="AlphaFoldDB" id="A0A8S4B272"/>
<dbReference type="SMART" id="SM00041">
    <property type="entry name" value="CT"/>
    <property type="match status" value="1"/>
</dbReference>
<dbReference type="InterPro" id="IPR001007">
    <property type="entry name" value="VWF_dom"/>
</dbReference>
<dbReference type="InterPro" id="IPR000867">
    <property type="entry name" value="IGFBP-like"/>
</dbReference>
<evidence type="ECO:0000256" key="4">
    <source>
        <dbReference type="PROSITE-ProRule" id="PRU00039"/>
    </source>
</evidence>
<protein>
    <submittedName>
        <fullName evidence="9">(Atlantic silverside) hypothetical protein</fullName>
    </submittedName>
</protein>
<dbReference type="Gene3D" id="2.20.100.10">
    <property type="entry name" value="Thrombospondin type-1 (TSP1) repeat"/>
    <property type="match status" value="1"/>
</dbReference>
<keyword evidence="3" id="KW-1015">Disulfide bond</keyword>
<dbReference type="SUPFAM" id="SSF57184">
    <property type="entry name" value="Growth factor receptor domain"/>
    <property type="match status" value="1"/>
</dbReference>
<dbReference type="GO" id="GO:0045597">
    <property type="term" value="P:positive regulation of cell differentiation"/>
    <property type="evidence" value="ECO:0007669"/>
    <property type="project" value="TreeGrafter"/>
</dbReference>
<dbReference type="GO" id="GO:0007165">
    <property type="term" value="P:signal transduction"/>
    <property type="evidence" value="ECO:0007669"/>
    <property type="project" value="InterPro"/>
</dbReference>
<dbReference type="InterPro" id="IPR043973">
    <property type="entry name" value="TSP1_CCN"/>
</dbReference>
<reference evidence="9" key="1">
    <citation type="submission" date="2021-05" db="EMBL/GenBank/DDBJ databases">
        <authorList>
            <person name="Tigano A."/>
        </authorList>
    </citation>
    <scope>NUCLEOTIDE SEQUENCE</scope>
</reference>
<dbReference type="Pfam" id="PF00219">
    <property type="entry name" value="IGFBP"/>
    <property type="match status" value="1"/>
</dbReference>
<evidence type="ECO:0000256" key="3">
    <source>
        <dbReference type="ARBA" id="ARBA00023157"/>
    </source>
</evidence>
<sequence length="387" mass="42643">MGMLRSSVLHQILSTLFVLGSTTVMTDVGCPDKCSCTPSPPACPPGVSWVTDACGCCKVCARQFNQDCSVSEPCDHIKGLRCRLGARGDPDRGLCRAEAFGLPCAFNGRVYQHGEDFQPICQQQCTCMNGVVGCMPLCLHQVPVPQWRCSKPRLAQPKGCCKEWVCDDDNHIGEETGPPTYPSLPDSQLHPNHIGAPLQTQLQPHYLTASSRPTAFIENLKEMASVSTSEVLLGSHCLPQTTEWTQCSKTCGMGVSSRETNNNLDCRLVRETRLCQIQHCEFGLPVLSKGKRCQRTIRPQEMVRIEFGGCSTARRYRPRTCGACTDGRCCVPSLTRTARLRFRCPDGERFFNVMLIKTCSCRPGCHTNNAPPGTSLSLYNDIHTFSD</sequence>
<dbReference type="PANTHER" id="PTHR11348:SF33">
    <property type="entry name" value="CELLULAR COMMUNICATION NETWORK FACTOR 1, LIKE 1 PRECURSOR-RELATED"/>
    <property type="match status" value="1"/>
</dbReference>
<dbReference type="Proteomes" id="UP000677803">
    <property type="component" value="Unassembled WGS sequence"/>
</dbReference>
<keyword evidence="2 5" id="KW-0732">Signal</keyword>
<feature type="domain" description="IGFBP N-terminal" evidence="8">
    <location>
        <begin position="26"/>
        <end position="98"/>
    </location>
</feature>
<feature type="signal peptide" evidence="5">
    <location>
        <begin position="1"/>
        <end position="26"/>
    </location>
</feature>
<dbReference type="PROSITE" id="PS01225">
    <property type="entry name" value="CTCK_2"/>
    <property type="match status" value="1"/>
</dbReference>
<feature type="chain" id="PRO_5035913911" evidence="5">
    <location>
        <begin position="27"/>
        <end position="387"/>
    </location>
</feature>
<evidence type="ECO:0000259" key="6">
    <source>
        <dbReference type="PROSITE" id="PS01225"/>
    </source>
</evidence>
<proteinExistence type="inferred from homology"/>
<dbReference type="SUPFAM" id="SSF57603">
    <property type="entry name" value="FnI-like domain"/>
    <property type="match status" value="1"/>
</dbReference>
<feature type="domain" description="VWFC" evidence="7">
    <location>
        <begin position="102"/>
        <end position="167"/>
    </location>
</feature>
<evidence type="ECO:0000259" key="7">
    <source>
        <dbReference type="PROSITE" id="PS50184"/>
    </source>
</evidence>
<evidence type="ECO:0000313" key="10">
    <source>
        <dbReference type="Proteomes" id="UP000677803"/>
    </source>
</evidence>
<dbReference type="GO" id="GO:0008201">
    <property type="term" value="F:heparin binding"/>
    <property type="evidence" value="ECO:0007669"/>
    <property type="project" value="TreeGrafter"/>
</dbReference>
<dbReference type="OrthoDB" id="365605at2759"/>
<organism evidence="9 10">
    <name type="scientific">Menidia menidia</name>
    <name type="common">Atlantic silverside</name>
    <dbReference type="NCBI Taxonomy" id="238744"/>
    <lineage>
        <taxon>Eukaryota</taxon>
        <taxon>Metazoa</taxon>
        <taxon>Chordata</taxon>
        <taxon>Craniata</taxon>
        <taxon>Vertebrata</taxon>
        <taxon>Euteleostomi</taxon>
        <taxon>Actinopterygii</taxon>
        <taxon>Neopterygii</taxon>
        <taxon>Teleostei</taxon>
        <taxon>Neoteleostei</taxon>
        <taxon>Acanthomorphata</taxon>
        <taxon>Ovalentaria</taxon>
        <taxon>Atherinomorphae</taxon>
        <taxon>Atheriniformes</taxon>
        <taxon>Atherinopsidae</taxon>
        <taxon>Menidiinae</taxon>
        <taxon>Menidia</taxon>
    </lineage>
</organism>
<dbReference type="Gene3D" id="2.10.70.10">
    <property type="entry name" value="Complement Module, domain 1"/>
    <property type="match status" value="1"/>
</dbReference>
<dbReference type="InterPro" id="IPR000884">
    <property type="entry name" value="TSP1_rpt"/>
</dbReference>
<dbReference type="EMBL" id="CAJRST010011112">
    <property type="protein sequence ID" value="CAG5918458.1"/>
    <property type="molecule type" value="Genomic_DNA"/>
</dbReference>
<comment type="similarity">
    <text evidence="1">Belongs to the CCN family.</text>
</comment>
<dbReference type="SUPFAM" id="SSF82895">
    <property type="entry name" value="TSP-1 type 1 repeat"/>
    <property type="match status" value="1"/>
</dbReference>
<dbReference type="GO" id="GO:0031012">
    <property type="term" value="C:extracellular matrix"/>
    <property type="evidence" value="ECO:0007669"/>
    <property type="project" value="TreeGrafter"/>
</dbReference>
<dbReference type="SMART" id="SM00214">
    <property type="entry name" value="VWC"/>
    <property type="match status" value="1"/>
</dbReference>
<name>A0A8S4B272_9TELE</name>
<gene>
    <name evidence="9" type="ORF">MMEN_LOCUS10150</name>
</gene>